<feature type="compositionally biased region" description="Basic and acidic residues" evidence="1">
    <location>
        <begin position="436"/>
        <end position="460"/>
    </location>
</feature>
<dbReference type="EMBL" id="NMUH01001745">
    <property type="protein sequence ID" value="MQL95042.1"/>
    <property type="molecule type" value="Genomic_DNA"/>
</dbReference>
<dbReference type="PANTHER" id="PTHR33671">
    <property type="entry name" value="N-METHYLTRANSFERASE, PUTATIVE (DUF688)-RELATED"/>
    <property type="match status" value="1"/>
</dbReference>
<evidence type="ECO:0000256" key="1">
    <source>
        <dbReference type="SAM" id="MobiDB-lite"/>
    </source>
</evidence>
<keyword evidence="3" id="KW-1185">Reference proteome</keyword>
<organism evidence="2 3">
    <name type="scientific">Colocasia esculenta</name>
    <name type="common">Wild taro</name>
    <name type="synonym">Arum esculentum</name>
    <dbReference type="NCBI Taxonomy" id="4460"/>
    <lineage>
        <taxon>Eukaryota</taxon>
        <taxon>Viridiplantae</taxon>
        <taxon>Streptophyta</taxon>
        <taxon>Embryophyta</taxon>
        <taxon>Tracheophyta</taxon>
        <taxon>Spermatophyta</taxon>
        <taxon>Magnoliopsida</taxon>
        <taxon>Liliopsida</taxon>
        <taxon>Araceae</taxon>
        <taxon>Aroideae</taxon>
        <taxon>Colocasieae</taxon>
        <taxon>Colocasia</taxon>
    </lineage>
</organism>
<feature type="region of interest" description="Disordered" evidence="1">
    <location>
        <begin position="432"/>
        <end position="479"/>
    </location>
</feature>
<comment type="caution">
    <text evidence="2">The sequence shown here is derived from an EMBL/GenBank/DDBJ whole genome shotgun (WGS) entry which is preliminary data.</text>
</comment>
<protein>
    <submittedName>
        <fullName evidence="2">Uncharacterized protein</fullName>
    </submittedName>
</protein>
<feature type="region of interest" description="Disordered" evidence="1">
    <location>
        <begin position="86"/>
        <end position="206"/>
    </location>
</feature>
<dbReference type="OrthoDB" id="677721at2759"/>
<dbReference type="Proteomes" id="UP000652761">
    <property type="component" value="Unassembled WGS sequence"/>
</dbReference>
<dbReference type="PANTHER" id="PTHR33671:SF2">
    <property type="entry name" value="N-METHYLTRANSFERASE, PUTATIVE (DUF688)-RELATED"/>
    <property type="match status" value="1"/>
</dbReference>
<dbReference type="AlphaFoldDB" id="A0A843V9D9"/>
<evidence type="ECO:0000313" key="2">
    <source>
        <dbReference type="EMBL" id="MQL95042.1"/>
    </source>
</evidence>
<feature type="compositionally biased region" description="Low complexity" evidence="1">
    <location>
        <begin position="137"/>
        <end position="155"/>
    </location>
</feature>
<proteinExistence type="predicted"/>
<feature type="compositionally biased region" description="Acidic residues" evidence="1">
    <location>
        <begin position="188"/>
        <end position="205"/>
    </location>
</feature>
<dbReference type="InterPro" id="IPR007789">
    <property type="entry name" value="DUF688"/>
</dbReference>
<reference evidence="2" key="1">
    <citation type="submission" date="2017-07" db="EMBL/GenBank/DDBJ databases">
        <title>Taro Niue Genome Assembly and Annotation.</title>
        <authorList>
            <person name="Atibalentja N."/>
            <person name="Keating K."/>
            <person name="Fields C.J."/>
        </authorList>
    </citation>
    <scope>NUCLEOTIDE SEQUENCE</scope>
    <source>
        <strain evidence="2">Niue_2</strain>
        <tissue evidence="2">Leaf</tissue>
    </source>
</reference>
<evidence type="ECO:0000313" key="3">
    <source>
        <dbReference type="Proteomes" id="UP000652761"/>
    </source>
</evidence>
<gene>
    <name evidence="2" type="ORF">Taro_027706</name>
</gene>
<dbReference type="Pfam" id="PF05097">
    <property type="entry name" value="DUF688"/>
    <property type="match status" value="1"/>
</dbReference>
<feature type="region of interest" description="Disordered" evidence="1">
    <location>
        <begin position="263"/>
        <end position="305"/>
    </location>
</feature>
<feature type="compositionally biased region" description="Pro residues" evidence="1">
    <location>
        <begin position="125"/>
        <end position="136"/>
    </location>
</feature>
<sequence>MVNTSMSNMAEHKRLDYNAPLLSVRRFASPARAAPSAAANSVSVVTSSGAEDGGGAAEGEGWLRRYSLPFYKSELKSGPVRNPGVVPFVWEQSPGRPKDGCGASGDGDSPQKPLQRQAAVVAAPKSPPSVTPPIPSPTSASPATAAATSTPFSASFKETSLAKSMERSVEGSTGKAKAKPMMAAGQALEEDSGGGDEEDGGDDAFSDALDALSRTESCLMNCSTSGLSGGIAVRDPSGSFSTDAQVRDFMMDRFLPAAQAMTAGSPQLASRKPPVPGRNPPRRALVDGGGRRPIPSPVPLPHPYQHRPRYSMYDAVGYHHVGFSGGRNGRDDGRVVDAGRLVKGRGWLPRLCLKGSLCLLNPIPAMKVRSTGHMVNCSDRRSQFTMESQRFEGGFVVKAFAESTLQCQGPVLAPAPGDLCFIERPPYPVKQFFTEDSPRTDHGVRGSRPSKAEEHEKKEVDDDGLEDLLPPALPKSPSESWLCQTLPSVLSKDQAPQPFLGHVQLHSKRQAMIRATSADPRWETMAKTSALPKCGMRCCPGLQMRIEGSFCLLVSSMKTGLWMECILKQDKESGSTREMALSRKVGDDQCIWLSAACPATVSQSSANAVTLERELAKEVVIRS</sequence>
<accession>A0A843V9D9</accession>
<name>A0A843V9D9_COLES</name>